<dbReference type="NCBIfam" id="TIGR01391">
    <property type="entry name" value="dnaG"/>
    <property type="match status" value="1"/>
</dbReference>
<dbReference type="GO" id="GO:0006269">
    <property type="term" value="P:DNA replication, synthesis of primer"/>
    <property type="evidence" value="ECO:0007669"/>
    <property type="project" value="UniProtKB-UniRule"/>
</dbReference>
<keyword evidence="7 12" id="KW-0863">Zinc-finger</keyword>
<dbReference type="GO" id="GO:0008270">
    <property type="term" value="F:zinc ion binding"/>
    <property type="evidence" value="ECO:0007669"/>
    <property type="project" value="UniProtKB-UniRule"/>
</dbReference>
<sequence length="643" mass="70937">MSLPPTFLDELRDRVSLSAVVGRKVIWDARKSNQGRGDMWAPCPFHQEKTASFHVDDRKGFYYCFGCHQKGSVFDFVMATENLGFMEAVARLAAEAGMTMPQRDPRAAEREDKASRLIDVTEAAARWFRLQLASAAGRPARDYLARRGLDKAAQARWGLGLAPDGWRGLCDHLTGQGIDDRLLLEAGLARKSQNGGAPYDVFRNRLIFPIRDGRDRTIAFGGRALDPADNAKYLNSPQTPIFDKGRTLYNVGPARAAAGREGPLIVAEGYMDVIALSEAGFPATVAPLGTAITPDHLAMLWRIHPEPVLALDGDRAGRQAALRTIDLALPLIEAGRSLRICLLPGGQDPDDLLKSAGRDAMREVLAGAEPPVALIWRRETEGRVFDSPERRAALERRLNDIVGRIRDGSIRRHYQTALRELSWQHFNPRRTKASQRAAPPPPIVARQSGAGALPDTTLRESVVLALLLRYPALCIRFAAEMERMEFLDAAHARIAAAIRRLAPDCDSAMLADRVAHELGDDSLEKMLSLRHLGVVPALKGNDPDLAAECLADEIGKLIAGRGLLREIDEAMEDFDALADEALTWRLRQAVDAMERSRRGQVEDRTEFDVAPNGVRISRDERSAFDGLLDRIGAARSSVRDRRT</sequence>
<dbReference type="FunFam" id="3.40.1360.10:FF:000002">
    <property type="entry name" value="DNA primase"/>
    <property type="match status" value="1"/>
</dbReference>
<dbReference type="SUPFAM" id="SSF57783">
    <property type="entry name" value="Zinc beta-ribbon"/>
    <property type="match status" value="1"/>
</dbReference>
<dbReference type="HAMAP" id="MF_00974">
    <property type="entry name" value="DNA_primase_DnaG"/>
    <property type="match status" value="1"/>
</dbReference>
<dbReference type="InterPro" id="IPR037068">
    <property type="entry name" value="DNA_primase_core_N_sf"/>
</dbReference>
<dbReference type="SMART" id="SM00493">
    <property type="entry name" value="TOPRIM"/>
    <property type="match status" value="1"/>
</dbReference>
<dbReference type="PANTHER" id="PTHR30313">
    <property type="entry name" value="DNA PRIMASE"/>
    <property type="match status" value="1"/>
</dbReference>
<dbReference type="Gene3D" id="3.40.1360.10">
    <property type="match status" value="1"/>
</dbReference>
<dbReference type="eggNOG" id="COG0358">
    <property type="taxonomic scope" value="Bacteria"/>
</dbReference>
<keyword evidence="5 12" id="KW-0235">DNA replication</keyword>
<dbReference type="Pfam" id="PF08275">
    <property type="entry name" value="DNAG_N"/>
    <property type="match status" value="1"/>
</dbReference>
<dbReference type="GO" id="GO:0003899">
    <property type="term" value="F:DNA-directed RNA polymerase activity"/>
    <property type="evidence" value="ECO:0007669"/>
    <property type="project" value="UniProtKB-UniRule"/>
</dbReference>
<evidence type="ECO:0000259" key="15">
    <source>
        <dbReference type="PROSITE" id="PS50880"/>
    </source>
</evidence>
<evidence type="ECO:0000256" key="14">
    <source>
        <dbReference type="PIRSR" id="PIRSR002811-1"/>
    </source>
</evidence>
<dbReference type="AlphaFoldDB" id="K2HHC6"/>
<dbReference type="Pfam" id="PF13662">
    <property type="entry name" value="Toprim_4"/>
    <property type="match status" value="1"/>
</dbReference>
<comment type="domain">
    <text evidence="12">Contains an N-terminal zinc-binding domain, a central core domain that contains the primase activity, and a C-terminal DnaB-binding domain.</text>
</comment>
<keyword evidence="1 12" id="KW-0240">DNA-directed RNA polymerase</keyword>
<dbReference type="EMBL" id="AMGO01000001">
    <property type="protein sequence ID" value="EKE45837.1"/>
    <property type="molecule type" value="Genomic_DNA"/>
</dbReference>
<name>K2HHC6_9RHOB</name>
<evidence type="ECO:0000256" key="10">
    <source>
        <dbReference type="ARBA" id="ARBA00023125"/>
    </source>
</evidence>
<evidence type="ECO:0000256" key="1">
    <source>
        <dbReference type="ARBA" id="ARBA00022478"/>
    </source>
</evidence>
<evidence type="ECO:0000256" key="9">
    <source>
        <dbReference type="ARBA" id="ARBA00022842"/>
    </source>
</evidence>
<comment type="subunit">
    <text evidence="12">Monomer. Interacts with DnaB.</text>
</comment>
<dbReference type="CDD" id="cd03364">
    <property type="entry name" value="TOPRIM_DnaG_primases"/>
    <property type="match status" value="1"/>
</dbReference>
<keyword evidence="2 12" id="KW-0639">Primosome</keyword>
<gene>
    <name evidence="12" type="primary">dnaG</name>
    <name evidence="16" type="ORF">OCGS_0063</name>
</gene>
<evidence type="ECO:0000256" key="7">
    <source>
        <dbReference type="ARBA" id="ARBA00022771"/>
    </source>
</evidence>
<evidence type="ECO:0000256" key="6">
    <source>
        <dbReference type="ARBA" id="ARBA00022723"/>
    </source>
</evidence>
<accession>K2HHC6</accession>
<dbReference type="GO" id="GO:0000428">
    <property type="term" value="C:DNA-directed RNA polymerase complex"/>
    <property type="evidence" value="ECO:0007669"/>
    <property type="project" value="UniProtKB-KW"/>
</dbReference>
<dbReference type="InterPro" id="IPR036977">
    <property type="entry name" value="DNA_primase_Znf_CHC2"/>
</dbReference>
<dbReference type="Pfam" id="PF01807">
    <property type="entry name" value="Zn_ribbon_DnaG"/>
    <property type="match status" value="1"/>
</dbReference>
<dbReference type="InterPro" id="IPR013264">
    <property type="entry name" value="DNAG_N"/>
</dbReference>
<dbReference type="STRING" id="1231392.OCGS_0063"/>
<evidence type="ECO:0000256" key="2">
    <source>
        <dbReference type="ARBA" id="ARBA00022515"/>
    </source>
</evidence>
<keyword evidence="4 12" id="KW-0548">Nucleotidyltransferase</keyword>
<evidence type="ECO:0000256" key="8">
    <source>
        <dbReference type="ARBA" id="ARBA00022833"/>
    </source>
</evidence>
<keyword evidence="3 12" id="KW-0808">Transferase</keyword>
<keyword evidence="10 12" id="KW-0238">DNA-binding</keyword>
<dbReference type="GO" id="GO:1990077">
    <property type="term" value="C:primosome complex"/>
    <property type="evidence" value="ECO:0007669"/>
    <property type="project" value="UniProtKB-KW"/>
</dbReference>
<dbReference type="InterPro" id="IPR030846">
    <property type="entry name" value="DnaG_bac"/>
</dbReference>
<dbReference type="GO" id="GO:0005737">
    <property type="term" value="C:cytoplasm"/>
    <property type="evidence" value="ECO:0007669"/>
    <property type="project" value="TreeGrafter"/>
</dbReference>
<evidence type="ECO:0000256" key="3">
    <source>
        <dbReference type="ARBA" id="ARBA00022679"/>
    </source>
</evidence>
<dbReference type="PATRIC" id="fig|1231392.3.peg.64"/>
<protein>
    <recommendedName>
        <fullName evidence="12 13">DNA primase</fullName>
        <ecNumber evidence="12">2.7.7.101</ecNumber>
    </recommendedName>
</protein>
<keyword evidence="8 12" id="KW-0862">Zinc</keyword>
<dbReference type="InterPro" id="IPR050219">
    <property type="entry name" value="DnaG_primase"/>
</dbReference>
<evidence type="ECO:0000313" key="17">
    <source>
        <dbReference type="Proteomes" id="UP000006765"/>
    </source>
</evidence>
<dbReference type="InterPro" id="IPR002694">
    <property type="entry name" value="Znf_CHC2"/>
</dbReference>
<evidence type="ECO:0000256" key="5">
    <source>
        <dbReference type="ARBA" id="ARBA00022705"/>
    </source>
</evidence>
<dbReference type="InterPro" id="IPR006171">
    <property type="entry name" value="TOPRIM_dom"/>
</dbReference>
<dbReference type="OrthoDB" id="9803773at2"/>
<comment type="function">
    <text evidence="12 13">RNA polymerase that catalyzes the synthesis of short RNA molecules used as primers for DNA polymerase during DNA replication.</text>
</comment>
<keyword evidence="17" id="KW-1185">Reference proteome</keyword>
<dbReference type="InterPro" id="IPR006295">
    <property type="entry name" value="DNA_primase_DnaG"/>
</dbReference>
<comment type="similarity">
    <text evidence="12 13">Belongs to the DnaG primase family.</text>
</comment>
<evidence type="ECO:0000256" key="4">
    <source>
        <dbReference type="ARBA" id="ARBA00022695"/>
    </source>
</evidence>
<evidence type="ECO:0000256" key="11">
    <source>
        <dbReference type="ARBA" id="ARBA00023163"/>
    </source>
</evidence>
<feature type="domain" description="Toprim" evidence="15">
    <location>
        <begin position="262"/>
        <end position="344"/>
    </location>
</feature>
<comment type="catalytic activity">
    <reaction evidence="12">
        <text>ssDNA + n NTP = ssDNA/pppN(pN)n-1 hybrid + (n-1) diphosphate.</text>
        <dbReference type="EC" id="2.7.7.101"/>
    </reaction>
</comment>
<dbReference type="InterPro" id="IPR034151">
    <property type="entry name" value="TOPRIM_DnaG_bac"/>
</dbReference>
<proteinExistence type="inferred from homology"/>
<evidence type="ECO:0000256" key="12">
    <source>
        <dbReference type="HAMAP-Rule" id="MF_00974"/>
    </source>
</evidence>
<dbReference type="PANTHER" id="PTHR30313:SF2">
    <property type="entry name" value="DNA PRIMASE"/>
    <property type="match status" value="1"/>
</dbReference>
<evidence type="ECO:0000313" key="16">
    <source>
        <dbReference type="EMBL" id="EKE45837.1"/>
    </source>
</evidence>
<comment type="cofactor">
    <cofactor evidence="12 13 14">
        <name>Zn(2+)</name>
        <dbReference type="ChEBI" id="CHEBI:29105"/>
    </cofactor>
    <text evidence="12 13 14">Binds 1 zinc ion per monomer.</text>
</comment>
<dbReference type="RefSeq" id="WP_007425216.1">
    <property type="nucleotide sequence ID" value="NZ_AMGO01000001.1"/>
</dbReference>
<dbReference type="SMART" id="SM00400">
    <property type="entry name" value="ZnF_CHCC"/>
    <property type="match status" value="1"/>
</dbReference>
<dbReference type="SUPFAM" id="SSF56731">
    <property type="entry name" value="DNA primase core"/>
    <property type="match status" value="1"/>
</dbReference>
<evidence type="ECO:0000256" key="13">
    <source>
        <dbReference type="PIRNR" id="PIRNR002811"/>
    </source>
</evidence>
<feature type="zinc finger region" description="CHC2-type" evidence="12 14">
    <location>
        <begin position="43"/>
        <end position="67"/>
    </location>
</feature>
<comment type="caution">
    <text evidence="16">The sequence shown here is derived from an EMBL/GenBank/DDBJ whole genome shotgun (WGS) entry which is preliminary data.</text>
</comment>
<dbReference type="PIRSF" id="PIRSF002811">
    <property type="entry name" value="DnaG"/>
    <property type="match status" value="1"/>
</dbReference>
<keyword evidence="11 12" id="KW-0804">Transcription</keyword>
<dbReference type="Gene3D" id="3.90.980.10">
    <property type="entry name" value="DNA primase, catalytic core, N-terminal domain"/>
    <property type="match status" value="1"/>
</dbReference>
<keyword evidence="9" id="KW-0460">Magnesium</keyword>
<keyword evidence="6 12" id="KW-0479">Metal-binding</keyword>
<organism evidence="16 17">
    <name type="scientific">Oceaniovalibus guishaninsula JLT2003</name>
    <dbReference type="NCBI Taxonomy" id="1231392"/>
    <lineage>
        <taxon>Bacteria</taxon>
        <taxon>Pseudomonadati</taxon>
        <taxon>Pseudomonadota</taxon>
        <taxon>Alphaproteobacteria</taxon>
        <taxon>Rhodobacterales</taxon>
        <taxon>Roseobacteraceae</taxon>
        <taxon>Oceaniovalibus</taxon>
    </lineage>
</organism>
<dbReference type="PROSITE" id="PS50880">
    <property type="entry name" value="TOPRIM"/>
    <property type="match status" value="1"/>
</dbReference>
<dbReference type="EC" id="2.7.7.101" evidence="12"/>
<dbReference type="Gene3D" id="3.90.580.10">
    <property type="entry name" value="Zinc finger, CHC2-type domain"/>
    <property type="match status" value="1"/>
</dbReference>
<dbReference type="Proteomes" id="UP000006765">
    <property type="component" value="Unassembled WGS sequence"/>
</dbReference>
<reference evidence="16 17" key="1">
    <citation type="journal article" date="2012" name="J. Bacteriol.">
        <title>Draft Genome Sequence of Oceaniovalibus guishaninsula JLT2003T.</title>
        <authorList>
            <person name="Tang K."/>
            <person name="Liu K."/>
            <person name="Jiao N."/>
        </authorList>
    </citation>
    <scope>NUCLEOTIDE SEQUENCE [LARGE SCALE GENOMIC DNA]</scope>
    <source>
        <strain evidence="16 17">JLT2003</strain>
    </source>
</reference>
<dbReference type="GO" id="GO:0003677">
    <property type="term" value="F:DNA binding"/>
    <property type="evidence" value="ECO:0007669"/>
    <property type="project" value="UniProtKB-KW"/>
</dbReference>